<evidence type="ECO:0000259" key="8">
    <source>
        <dbReference type="Pfam" id="PF20684"/>
    </source>
</evidence>
<feature type="domain" description="Rhodopsin" evidence="8">
    <location>
        <begin position="27"/>
        <end position="267"/>
    </location>
</feature>
<feature type="transmembrane region" description="Helical" evidence="7">
    <location>
        <begin position="117"/>
        <end position="141"/>
    </location>
</feature>
<gene>
    <name evidence="9" type="ORF">B0J12DRAFT_682530</name>
</gene>
<evidence type="ECO:0000256" key="3">
    <source>
        <dbReference type="ARBA" id="ARBA00022989"/>
    </source>
</evidence>
<keyword evidence="2 7" id="KW-0812">Transmembrane</keyword>
<accession>A0ABQ8FVL8</accession>
<dbReference type="PANTHER" id="PTHR33048:SF31">
    <property type="entry name" value="INTEGRAL MEMBRANE PROTEIN"/>
    <property type="match status" value="1"/>
</dbReference>
<reference evidence="9 10" key="1">
    <citation type="journal article" date="2021" name="Nat. Commun.">
        <title>Genetic determinants of endophytism in the Arabidopsis root mycobiome.</title>
        <authorList>
            <person name="Mesny F."/>
            <person name="Miyauchi S."/>
            <person name="Thiergart T."/>
            <person name="Pickel B."/>
            <person name="Atanasova L."/>
            <person name="Karlsson M."/>
            <person name="Huettel B."/>
            <person name="Barry K.W."/>
            <person name="Haridas S."/>
            <person name="Chen C."/>
            <person name="Bauer D."/>
            <person name="Andreopoulos W."/>
            <person name="Pangilinan J."/>
            <person name="LaButti K."/>
            <person name="Riley R."/>
            <person name="Lipzen A."/>
            <person name="Clum A."/>
            <person name="Drula E."/>
            <person name="Henrissat B."/>
            <person name="Kohler A."/>
            <person name="Grigoriev I.V."/>
            <person name="Martin F.M."/>
            <person name="Hacquard S."/>
        </authorList>
    </citation>
    <scope>NUCLEOTIDE SEQUENCE [LARGE SCALE GENOMIC DNA]</scope>
    <source>
        <strain evidence="9 10">MPI-SDFR-AT-0080</strain>
    </source>
</reference>
<evidence type="ECO:0000313" key="9">
    <source>
        <dbReference type="EMBL" id="KAH7030043.1"/>
    </source>
</evidence>
<feature type="transmembrane region" description="Helical" evidence="7">
    <location>
        <begin position="6"/>
        <end position="31"/>
    </location>
</feature>
<feature type="transmembrane region" description="Helical" evidence="7">
    <location>
        <begin position="84"/>
        <end position="105"/>
    </location>
</feature>
<name>A0ABQ8FVL8_9PEZI</name>
<dbReference type="PANTHER" id="PTHR33048">
    <property type="entry name" value="PTH11-LIKE INTEGRAL MEMBRANE PROTEIN (AFU_ORTHOLOGUE AFUA_5G11245)"/>
    <property type="match status" value="1"/>
</dbReference>
<feature type="transmembrane region" description="Helical" evidence="7">
    <location>
        <begin position="236"/>
        <end position="258"/>
    </location>
</feature>
<keyword evidence="3 7" id="KW-1133">Transmembrane helix</keyword>
<comment type="similarity">
    <text evidence="5">Belongs to the SAT4 family.</text>
</comment>
<evidence type="ECO:0000256" key="1">
    <source>
        <dbReference type="ARBA" id="ARBA00004141"/>
    </source>
</evidence>
<sequence>MRLHDDALALVAVIGLIIPISTILVALRLYVRWRNRGFGLDDGLVLAGWALFIPSIALLIPAAYNGLGMHDGEYTLEQMKRALKYFVIWELLCLPAVICIRNSLILTLTRLTLSRPILFFLYFLITINTVATTATLIFIIVQCRPLHANWTLSLRETHCLPPTVLIRVAKSWSALSVVVDWSVALLPIPLLWHIRMRWRVKGAVMGILGLGIFASCATLVRIPLLPRLASPTEPLHNLGAITLWAFLEAGIGLVAASLTSLRPLLRRVFGADDVVVVLDGRQRAYRARRAASADPHRRWYGGTTLAGRSSGSGGAARPLHAPSLLASLRRRLAAALATGGAAAQSWHDASSGSSASARAFGGRSAKGKSGDQLVDGASTSSTARAELDDGGWDAALYYGDLSIVGMRTVVVEGAAAAASAGEDGESQRSFVGEGDIKVRRSICIETPED</sequence>
<feature type="transmembrane region" description="Helical" evidence="7">
    <location>
        <begin position="204"/>
        <end position="224"/>
    </location>
</feature>
<dbReference type="Proteomes" id="UP000774617">
    <property type="component" value="Unassembled WGS sequence"/>
</dbReference>
<evidence type="ECO:0000256" key="6">
    <source>
        <dbReference type="SAM" id="MobiDB-lite"/>
    </source>
</evidence>
<dbReference type="Pfam" id="PF20684">
    <property type="entry name" value="Fung_rhodopsin"/>
    <property type="match status" value="1"/>
</dbReference>
<comment type="caution">
    <text evidence="9">The sequence shown here is derived from an EMBL/GenBank/DDBJ whole genome shotgun (WGS) entry which is preliminary data.</text>
</comment>
<organism evidence="9 10">
    <name type="scientific">Macrophomina phaseolina</name>
    <dbReference type="NCBI Taxonomy" id="35725"/>
    <lineage>
        <taxon>Eukaryota</taxon>
        <taxon>Fungi</taxon>
        <taxon>Dikarya</taxon>
        <taxon>Ascomycota</taxon>
        <taxon>Pezizomycotina</taxon>
        <taxon>Dothideomycetes</taxon>
        <taxon>Dothideomycetes incertae sedis</taxon>
        <taxon>Botryosphaeriales</taxon>
        <taxon>Botryosphaeriaceae</taxon>
        <taxon>Macrophomina</taxon>
    </lineage>
</organism>
<evidence type="ECO:0000256" key="2">
    <source>
        <dbReference type="ARBA" id="ARBA00022692"/>
    </source>
</evidence>
<dbReference type="InterPro" id="IPR049326">
    <property type="entry name" value="Rhodopsin_dom_fungi"/>
</dbReference>
<evidence type="ECO:0000256" key="4">
    <source>
        <dbReference type="ARBA" id="ARBA00023136"/>
    </source>
</evidence>
<dbReference type="EMBL" id="JAGTJR010000046">
    <property type="protein sequence ID" value="KAH7030043.1"/>
    <property type="molecule type" value="Genomic_DNA"/>
</dbReference>
<feature type="compositionally biased region" description="Low complexity" evidence="6">
    <location>
        <begin position="346"/>
        <end position="363"/>
    </location>
</feature>
<evidence type="ECO:0000313" key="10">
    <source>
        <dbReference type="Proteomes" id="UP000774617"/>
    </source>
</evidence>
<keyword evidence="4 7" id="KW-0472">Membrane</keyword>
<proteinExistence type="inferred from homology"/>
<keyword evidence="10" id="KW-1185">Reference proteome</keyword>
<evidence type="ECO:0000256" key="5">
    <source>
        <dbReference type="ARBA" id="ARBA00038359"/>
    </source>
</evidence>
<feature type="transmembrane region" description="Helical" evidence="7">
    <location>
        <begin position="43"/>
        <end position="64"/>
    </location>
</feature>
<comment type="subcellular location">
    <subcellularLocation>
        <location evidence="1">Membrane</location>
        <topology evidence="1">Multi-pass membrane protein</topology>
    </subcellularLocation>
</comment>
<feature type="region of interest" description="Disordered" evidence="6">
    <location>
        <begin position="346"/>
        <end position="377"/>
    </location>
</feature>
<protein>
    <recommendedName>
        <fullName evidence="8">Rhodopsin domain-containing protein</fullName>
    </recommendedName>
</protein>
<evidence type="ECO:0000256" key="7">
    <source>
        <dbReference type="SAM" id="Phobius"/>
    </source>
</evidence>
<dbReference type="InterPro" id="IPR052337">
    <property type="entry name" value="SAT4-like"/>
</dbReference>